<feature type="transmembrane region" description="Helical" evidence="1">
    <location>
        <begin position="44"/>
        <end position="68"/>
    </location>
</feature>
<keyword evidence="1" id="KW-0812">Transmembrane</keyword>
<keyword evidence="1" id="KW-0472">Membrane</keyword>
<sequence length="103" mass="11812">MTALVWHFHQADMSVNHKHSFYAATSFAYIPSACSLLSKKMTLIWLYIHPIGNWEAFLVFVSALFFNYDDMAVRRSERPVLRLLPSFPDMTSHLSSRSGMVVA</sequence>
<keyword evidence="3" id="KW-1185">Reference proteome</keyword>
<reference evidence="2" key="1">
    <citation type="submission" date="2019-03" db="EMBL/GenBank/DDBJ databases">
        <title>WGS assembly of Setaria viridis.</title>
        <authorList>
            <person name="Huang P."/>
            <person name="Jenkins J."/>
            <person name="Grimwood J."/>
            <person name="Barry K."/>
            <person name="Healey A."/>
            <person name="Mamidi S."/>
            <person name="Sreedasyam A."/>
            <person name="Shu S."/>
            <person name="Feldman M."/>
            <person name="Wu J."/>
            <person name="Yu Y."/>
            <person name="Chen C."/>
            <person name="Johnson J."/>
            <person name="Rokhsar D."/>
            <person name="Baxter I."/>
            <person name="Schmutz J."/>
            <person name="Brutnell T."/>
            <person name="Kellogg E."/>
        </authorList>
    </citation>
    <scope>NUCLEOTIDE SEQUENCE [LARGE SCALE GENOMIC DNA]</scope>
</reference>
<protein>
    <submittedName>
        <fullName evidence="2">Uncharacterized protein</fullName>
    </submittedName>
</protein>
<evidence type="ECO:0000256" key="1">
    <source>
        <dbReference type="SAM" id="Phobius"/>
    </source>
</evidence>
<evidence type="ECO:0000313" key="2">
    <source>
        <dbReference type="EMBL" id="TKW09072.1"/>
    </source>
</evidence>
<feature type="transmembrane region" description="Helical" evidence="1">
    <location>
        <begin position="21"/>
        <end position="38"/>
    </location>
</feature>
<evidence type="ECO:0000313" key="3">
    <source>
        <dbReference type="Proteomes" id="UP000298652"/>
    </source>
</evidence>
<dbReference type="AlphaFoldDB" id="A0A4U6U2M2"/>
<gene>
    <name evidence="2" type="ORF">SEVIR_6G067800v2</name>
</gene>
<dbReference type="Gramene" id="TKW09072">
    <property type="protein sequence ID" value="TKW09072"/>
    <property type="gene ID" value="SEVIR_6G067800v2"/>
</dbReference>
<accession>A0A4U6U2M2</accession>
<keyword evidence="1" id="KW-1133">Transmembrane helix</keyword>
<dbReference type="Proteomes" id="UP000298652">
    <property type="component" value="Chromosome 6"/>
</dbReference>
<name>A0A4U6U2M2_SETVI</name>
<dbReference type="EMBL" id="CM016557">
    <property type="protein sequence ID" value="TKW09072.1"/>
    <property type="molecule type" value="Genomic_DNA"/>
</dbReference>
<proteinExistence type="predicted"/>
<organism evidence="2 3">
    <name type="scientific">Setaria viridis</name>
    <name type="common">Green bristlegrass</name>
    <name type="synonym">Setaria italica subsp. viridis</name>
    <dbReference type="NCBI Taxonomy" id="4556"/>
    <lineage>
        <taxon>Eukaryota</taxon>
        <taxon>Viridiplantae</taxon>
        <taxon>Streptophyta</taxon>
        <taxon>Embryophyta</taxon>
        <taxon>Tracheophyta</taxon>
        <taxon>Spermatophyta</taxon>
        <taxon>Magnoliopsida</taxon>
        <taxon>Liliopsida</taxon>
        <taxon>Poales</taxon>
        <taxon>Poaceae</taxon>
        <taxon>PACMAD clade</taxon>
        <taxon>Panicoideae</taxon>
        <taxon>Panicodae</taxon>
        <taxon>Paniceae</taxon>
        <taxon>Cenchrinae</taxon>
        <taxon>Setaria</taxon>
    </lineage>
</organism>